<gene>
    <name evidence="1" type="ORF">HCN50_01815</name>
</gene>
<dbReference type="AlphaFoldDB" id="A0A7Y4GZU4"/>
<protein>
    <submittedName>
        <fullName evidence="1">Uncharacterized protein</fullName>
    </submittedName>
</protein>
<sequence>MAESVPSVLESEARGEIADIYADIRKVLATSVVNLIWRNLATMPGALEWTWSSVRPLYLGDAPLHAEAVRRTMALPDWPGFSTETLLAAGVHATKRALIRKGRLNALTLSIRALGHAHGAILAAQLKPAPSPESLKGALASCRLFVEHPIARMTALCALIGRAMPG</sequence>
<dbReference type="RefSeq" id="WP_171707887.1">
    <property type="nucleotide sequence ID" value="NZ_JAAVLW010000001.1"/>
</dbReference>
<evidence type="ECO:0000313" key="1">
    <source>
        <dbReference type="EMBL" id="NOJ44991.1"/>
    </source>
</evidence>
<proteinExistence type="predicted"/>
<evidence type="ECO:0000313" key="2">
    <source>
        <dbReference type="Proteomes" id="UP000528734"/>
    </source>
</evidence>
<dbReference type="Proteomes" id="UP000528734">
    <property type="component" value="Unassembled WGS sequence"/>
</dbReference>
<organism evidence="1 2">
    <name type="scientific">Bradyrhizobium archetypum</name>
    <dbReference type="NCBI Taxonomy" id="2721160"/>
    <lineage>
        <taxon>Bacteria</taxon>
        <taxon>Pseudomonadati</taxon>
        <taxon>Pseudomonadota</taxon>
        <taxon>Alphaproteobacteria</taxon>
        <taxon>Hyphomicrobiales</taxon>
        <taxon>Nitrobacteraceae</taxon>
        <taxon>Bradyrhizobium</taxon>
    </lineage>
</organism>
<dbReference type="InterPro" id="IPR029032">
    <property type="entry name" value="AhpD-like"/>
</dbReference>
<name>A0A7Y4GZU4_9BRAD</name>
<comment type="caution">
    <text evidence="1">The sequence shown here is derived from an EMBL/GenBank/DDBJ whole genome shotgun (WGS) entry which is preliminary data.</text>
</comment>
<reference evidence="1 2" key="1">
    <citation type="submission" date="2020-03" db="EMBL/GenBank/DDBJ databases">
        <title>Bradyrhizobium diversity isolated from nodules of Muelleranthus trifoliolatus.</title>
        <authorList>
            <person name="Klepa M."/>
            <person name="Helene L."/>
            <person name="Hungria M."/>
        </authorList>
    </citation>
    <scope>NUCLEOTIDE SEQUENCE [LARGE SCALE GENOMIC DNA]</scope>
    <source>
        <strain evidence="1 2">WSM 1744</strain>
    </source>
</reference>
<dbReference type="Gene3D" id="1.20.1290.10">
    <property type="entry name" value="AhpD-like"/>
    <property type="match status" value="1"/>
</dbReference>
<keyword evidence="2" id="KW-1185">Reference proteome</keyword>
<accession>A0A7Y4GZU4</accession>
<dbReference type="EMBL" id="JAAVLW010000001">
    <property type="protein sequence ID" value="NOJ44991.1"/>
    <property type="molecule type" value="Genomic_DNA"/>
</dbReference>